<dbReference type="Proteomes" id="UP000351155">
    <property type="component" value="Unassembled WGS sequence"/>
</dbReference>
<sequence>MLTPKQKAIIWALGIIFGVPTSIYGVQWTLTKFAKQQVNCLSDASQAAVDLSEKQLSEQGDGSQLSKDFTTCRKKIDPNKGTVDFFKEEIDRHKSKT</sequence>
<dbReference type="EMBL" id="CAADIW010000027">
    <property type="protein sequence ID" value="VFS33610.1"/>
    <property type="molecule type" value="Genomic_DNA"/>
</dbReference>
<name>A0A484YAY4_9ENTR</name>
<organism evidence="1 2">
    <name type="scientific">Enterobacter cancerogenus</name>
    <dbReference type="NCBI Taxonomy" id="69218"/>
    <lineage>
        <taxon>Bacteria</taxon>
        <taxon>Pseudomonadati</taxon>
        <taxon>Pseudomonadota</taxon>
        <taxon>Gammaproteobacteria</taxon>
        <taxon>Enterobacterales</taxon>
        <taxon>Enterobacteriaceae</taxon>
        <taxon>Enterobacter</taxon>
        <taxon>Enterobacter cloacae complex</taxon>
    </lineage>
</organism>
<dbReference type="AlphaFoldDB" id="A0A484YAY4"/>
<gene>
    <name evidence="1" type="ORF">NCTC12126_03279</name>
</gene>
<evidence type="ECO:0000313" key="1">
    <source>
        <dbReference type="EMBL" id="VFS33610.1"/>
    </source>
</evidence>
<protein>
    <submittedName>
        <fullName evidence="1">Uncharacterized protein</fullName>
    </submittedName>
</protein>
<evidence type="ECO:0000313" key="2">
    <source>
        <dbReference type="Proteomes" id="UP000351155"/>
    </source>
</evidence>
<proteinExistence type="predicted"/>
<reference evidence="1 2" key="1">
    <citation type="submission" date="2019-03" db="EMBL/GenBank/DDBJ databases">
        <authorList>
            <consortium name="Pathogen Informatics"/>
        </authorList>
    </citation>
    <scope>NUCLEOTIDE SEQUENCE [LARGE SCALE GENOMIC DNA]</scope>
    <source>
        <strain evidence="1 2">NCTC12126</strain>
    </source>
</reference>
<dbReference type="RefSeq" id="WP_141114139.1">
    <property type="nucleotide sequence ID" value="NZ_JBBBWK010000001.1"/>
</dbReference>
<accession>A0A484YAY4</accession>